<feature type="compositionally biased region" description="Basic and acidic residues" evidence="1">
    <location>
        <begin position="116"/>
        <end position="131"/>
    </location>
</feature>
<feature type="region of interest" description="Disordered" evidence="1">
    <location>
        <begin position="1"/>
        <end position="36"/>
    </location>
</feature>
<protein>
    <submittedName>
        <fullName evidence="2">Uncharacterized protein</fullName>
    </submittedName>
</protein>
<gene>
    <name evidence="2" type="ORF">TRICI_006686</name>
</gene>
<feature type="compositionally biased region" description="Basic residues" evidence="1">
    <location>
        <begin position="318"/>
        <end position="327"/>
    </location>
</feature>
<comment type="caution">
    <text evidence="2">The sequence shown here is derived from an EMBL/GenBank/DDBJ whole genome shotgun (WGS) entry which is preliminary data.</text>
</comment>
<feature type="compositionally biased region" description="Basic and acidic residues" evidence="1">
    <location>
        <begin position="228"/>
        <end position="238"/>
    </location>
</feature>
<reference evidence="2" key="1">
    <citation type="journal article" date="2019" name="G3 (Bethesda)">
        <title>Genome Assemblies of Two Rare Opportunistic Yeast Pathogens: Diutina rugosa (syn. Candida rugosa) and Trichomonascus ciferrii (syn. Candida ciferrii).</title>
        <authorList>
            <person name="Mixao V."/>
            <person name="Saus E."/>
            <person name="Hansen A.P."/>
            <person name="Lass-Florl C."/>
            <person name="Gabaldon T."/>
        </authorList>
    </citation>
    <scope>NUCLEOTIDE SEQUENCE</scope>
    <source>
        <strain evidence="2">CBS 4856</strain>
    </source>
</reference>
<feature type="compositionally biased region" description="Polar residues" evidence="1">
    <location>
        <begin position="259"/>
        <end position="273"/>
    </location>
</feature>
<feature type="compositionally biased region" description="Basic residues" evidence="1">
    <location>
        <begin position="76"/>
        <end position="85"/>
    </location>
</feature>
<organism evidence="2 3">
    <name type="scientific">Trichomonascus ciferrii</name>
    <dbReference type="NCBI Taxonomy" id="44093"/>
    <lineage>
        <taxon>Eukaryota</taxon>
        <taxon>Fungi</taxon>
        <taxon>Dikarya</taxon>
        <taxon>Ascomycota</taxon>
        <taxon>Saccharomycotina</taxon>
        <taxon>Dipodascomycetes</taxon>
        <taxon>Dipodascales</taxon>
        <taxon>Trichomonascaceae</taxon>
        <taxon>Trichomonascus</taxon>
        <taxon>Trichomonascus ciferrii complex</taxon>
    </lineage>
</organism>
<feature type="compositionally biased region" description="Basic and acidic residues" evidence="1">
    <location>
        <begin position="54"/>
        <end position="75"/>
    </location>
</feature>
<dbReference type="VEuPathDB" id="FungiDB:TRICI_006686"/>
<feature type="region of interest" description="Disordered" evidence="1">
    <location>
        <begin position="52"/>
        <end position="238"/>
    </location>
</feature>
<evidence type="ECO:0000313" key="3">
    <source>
        <dbReference type="Proteomes" id="UP000761534"/>
    </source>
</evidence>
<keyword evidence="3" id="KW-1185">Reference proteome</keyword>
<dbReference type="Proteomes" id="UP000761534">
    <property type="component" value="Unassembled WGS sequence"/>
</dbReference>
<feature type="compositionally biased region" description="Basic and acidic residues" evidence="1">
    <location>
        <begin position="145"/>
        <end position="154"/>
    </location>
</feature>
<dbReference type="AlphaFoldDB" id="A0A642UEW6"/>
<evidence type="ECO:0000313" key="2">
    <source>
        <dbReference type="EMBL" id="KAA8897723.1"/>
    </source>
</evidence>
<feature type="compositionally biased region" description="Basic and acidic residues" evidence="1">
    <location>
        <begin position="9"/>
        <end position="36"/>
    </location>
</feature>
<accession>A0A642UEW6</accession>
<dbReference type="EMBL" id="SWFS01000559">
    <property type="protein sequence ID" value="KAA8897723.1"/>
    <property type="molecule type" value="Genomic_DNA"/>
</dbReference>
<feature type="region of interest" description="Disordered" evidence="1">
    <location>
        <begin position="259"/>
        <end position="327"/>
    </location>
</feature>
<feature type="compositionally biased region" description="Basic and acidic residues" evidence="1">
    <location>
        <begin position="161"/>
        <end position="174"/>
    </location>
</feature>
<name>A0A642UEW6_9ASCO</name>
<proteinExistence type="predicted"/>
<sequence length="327" mass="37705">MEEEDFEAELEREYEKGKVLHEDRETGSSLVDEKEKEKYQELKYRKKFKPIGSRSKEEEAQEGVKVKYVKGPDGKLKKKVKKKKKLAGDVQSAQFGERERQLTPFRMQEQNQLCGSREEQDPLKTSEKREQNQLPIAAEEWAQLQEKKSSKDKPTVNSSRLKTEKPRSIDDYRTPGDTNIEPIESRVDLTQTQEHVEKADESADDSDIFSDAGSDYKPSPPPDDAEDHEEHNQSERAHDYFKGVIGLNKSHLDEQRITNLRTSTMEQLNTASSKQDDEDLPPTVFSNMSDNDDGYDIEGFMGGEGQWDDDEDDISASRKPKKRRKRE</sequence>
<evidence type="ECO:0000256" key="1">
    <source>
        <dbReference type="SAM" id="MobiDB-lite"/>
    </source>
</evidence>